<dbReference type="EMBL" id="JASJQH010007463">
    <property type="protein sequence ID" value="KAK9708713.1"/>
    <property type="molecule type" value="Genomic_DNA"/>
</dbReference>
<gene>
    <name evidence="6" type="ORF">K7432_009475</name>
</gene>
<keyword evidence="2 5" id="KW-0812">Transmembrane</keyword>
<accession>A0ABR2VX04</accession>
<dbReference type="Pfam" id="PF00335">
    <property type="entry name" value="Tetraspanin"/>
    <property type="match status" value="1"/>
</dbReference>
<keyword evidence="7" id="KW-1185">Reference proteome</keyword>
<comment type="caution">
    <text evidence="6">The sequence shown here is derived from an EMBL/GenBank/DDBJ whole genome shotgun (WGS) entry which is preliminary data.</text>
</comment>
<protein>
    <recommendedName>
        <fullName evidence="8">Tetraspanin</fullName>
    </recommendedName>
</protein>
<reference evidence="6 7" key="1">
    <citation type="submission" date="2023-04" db="EMBL/GenBank/DDBJ databases">
        <title>Genome of Basidiobolus ranarum AG-B5.</title>
        <authorList>
            <person name="Stajich J.E."/>
            <person name="Carter-House D."/>
            <person name="Gryganskyi A."/>
        </authorList>
    </citation>
    <scope>NUCLEOTIDE SEQUENCE [LARGE SCALE GENOMIC DNA]</scope>
    <source>
        <strain evidence="6 7">AG-B5</strain>
    </source>
</reference>
<dbReference type="InterPro" id="IPR008952">
    <property type="entry name" value="Tetraspanin_EC2_sf"/>
</dbReference>
<feature type="transmembrane region" description="Helical" evidence="5">
    <location>
        <begin position="133"/>
        <end position="155"/>
    </location>
</feature>
<dbReference type="PANTHER" id="PTHR19282">
    <property type="entry name" value="TETRASPANIN"/>
    <property type="match status" value="1"/>
</dbReference>
<evidence type="ECO:0000256" key="2">
    <source>
        <dbReference type="ARBA" id="ARBA00022692"/>
    </source>
</evidence>
<proteinExistence type="predicted"/>
<evidence type="ECO:0000313" key="7">
    <source>
        <dbReference type="Proteomes" id="UP001479436"/>
    </source>
</evidence>
<name>A0ABR2VX04_9FUNG</name>
<comment type="subcellular location">
    <subcellularLocation>
        <location evidence="1">Membrane</location>
        <topology evidence="1">Multi-pass membrane protein</topology>
    </subcellularLocation>
</comment>
<evidence type="ECO:0000256" key="1">
    <source>
        <dbReference type="ARBA" id="ARBA00004141"/>
    </source>
</evidence>
<feature type="transmembrane region" description="Helical" evidence="5">
    <location>
        <begin position="226"/>
        <end position="247"/>
    </location>
</feature>
<dbReference type="InterPro" id="IPR018499">
    <property type="entry name" value="Tetraspanin/Peripherin"/>
</dbReference>
<sequence>MAEYVYCQSGVDQIKEAPQLRSSADTRKEALKRTSMLQDREAKIAGQLSTLKKPKHWTRFKWILLFANTLLISIGICSLVLSVLTWFKLYLRADVILVISGSYVILVTTVSCFTIVIGALGYLGIFFNNRKLLTFYCILLWPLMAGIASVGYVTYRRQLWNLEAKLQSQWRVLNNNERQRIQSNLHCCGYLDKTHFPAYTNKCFPRTTLPGCRGKLQRFMASGLKITYIIAFAILPAHLFVIFVGLLCSNHITNKFASELPPKLNYQRDLHQ</sequence>
<dbReference type="SUPFAM" id="SSF48652">
    <property type="entry name" value="Tetraspanin"/>
    <property type="match status" value="1"/>
</dbReference>
<dbReference type="Proteomes" id="UP001479436">
    <property type="component" value="Unassembled WGS sequence"/>
</dbReference>
<organism evidence="6 7">
    <name type="scientific">Basidiobolus ranarum</name>
    <dbReference type="NCBI Taxonomy" id="34480"/>
    <lineage>
        <taxon>Eukaryota</taxon>
        <taxon>Fungi</taxon>
        <taxon>Fungi incertae sedis</taxon>
        <taxon>Zoopagomycota</taxon>
        <taxon>Entomophthoromycotina</taxon>
        <taxon>Basidiobolomycetes</taxon>
        <taxon>Basidiobolales</taxon>
        <taxon>Basidiobolaceae</taxon>
        <taxon>Basidiobolus</taxon>
    </lineage>
</organism>
<evidence type="ECO:0000256" key="4">
    <source>
        <dbReference type="ARBA" id="ARBA00023136"/>
    </source>
</evidence>
<feature type="transmembrane region" description="Helical" evidence="5">
    <location>
        <begin position="103"/>
        <end position="127"/>
    </location>
</feature>
<evidence type="ECO:0000256" key="5">
    <source>
        <dbReference type="SAM" id="Phobius"/>
    </source>
</evidence>
<feature type="transmembrane region" description="Helical" evidence="5">
    <location>
        <begin position="62"/>
        <end position="91"/>
    </location>
</feature>
<evidence type="ECO:0008006" key="8">
    <source>
        <dbReference type="Google" id="ProtNLM"/>
    </source>
</evidence>
<evidence type="ECO:0000313" key="6">
    <source>
        <dbReference type="EMBL" id="KAK9708713.1"/>
    </source>
</evidence>
<evidence type="ECO:0000256" key="3">
    <source>
        <dbReference type="ARBA" id="ARBA00022989"/>
    </source>
</evidence>
<keyword evidence="4 5" id="KW-0472">Membrane</keyword>
<keyword evidence="3 5" id="KW-1133">Transmembrane helix</keyword>